<evidence type="ECO:0000313" key="4">
    <source>
        <dbReference type="EMBL" id="CUE91043.1"/>
    </source>
</evidence>
<feature type="compositionally biased region" description="Basic and acidic residues" evidence="3">
    <location>
        <begin position="742"/>
        <end position="755"/>
    </location>
</feature>
<keyword evidence="1" id="KW-0433">Leucine-rich repeat</keyword>
<evidence type="ECO:0008006" key="6">
    <source>
        <dbReference type="Google" id="ProtNLM"/>
    </source>
</evidence>
<dbReference type="OrthoDB" id="7451790at2759"/>
<dbReference type="PANTHER" id="PTHR46652">
    <property type="entry name" value="LEUCINE-RICH REPEAT AND IQ DOMAIN-CONTAINING PROTEIN 1-RELATED"/>
    <property type="match status" value="1"/>
</dbReference>
<feature type="region of interest" description="Disordered" evidence="3">
    <location>
        <begin position="399"/>
        <end position="435"/>
    </location>
</feature>
<evidence type="ECO:0000256" key="1">
    <source>
        <dbReference type="ARBA" id="ARBA00022614"/>
    </source>
</evidence>
<evidence type="ECO:0000256" key="3">
    <source>
        <dbReference type="SAM" id="MobiDB-lite"/>
    </source>
</evidence>
<keyword evidence="5" id="KW-1185">Reference proteome</keyword>
<protein>
    <recommendedName>
        <fullName evidence="6">Leucine-rich repeat protein</fullName>
    </recommendedName>
</protein>
<dbReference type="InterPro" id="IPR001611">
    <property type="entry name" value="Leu-rich_rpt"/>
</dbReference>
<gene>
    <name evidence="4" type="ORF">BSAL_57310</name>
</gene>
<keyword evidence="2" id="KW-0677">Repeat</keyword>
<dbReference type="InterPro" id="IPR032675">
    <property type="entry name" value="LRR_dom_sf"/>
</dbReference>
<dbReference type="PANTHER" id="PTHR46652:SF8">
    <property type="entry name" value="LEUCINE RICH REPEAT CONTAINING 23"/>
    <property type="match status" value="1"/>
</dbReference>
<proteinExistence type="predicted"/>
<dbReference type="SUPFAM" id="SSF52047">
    <property type="entry name" value="RNI-like"/>
    <property type="match status" value="1"/>
</dbReference>
<feature type="region of interest" description="Disordered" evidence="3">
    <location>
        <begin position="741"/>
        <end position="760"/>
    </location>
</feature>
<feature type="compositionally biased region" description="Polar residues" evidence="3">
    <location>
        <begin position="484"/>
        <end position="498"/>
    </location>
</feature>
<accession>A0A0S4INV8</accession>
<feature type="region of interest" description="Disordered" evidence="3">
    <location>
        <begin position="99"/>
        <end position="123"/>
    </location>
</feature>
<reference evidence="5" key="1">
    <citation type="submission" date="2015-09" db="EMBL/GenBank/DDBJ databases">
        <authorList>
            <consortium name="Pathogen Informatics"/>
        </authorList>
    </citation>
    <scope>NUCLEOTIDE SEQUENCE [LARGE SCALE GENOMIC DNA]</scope>
    <source>
        <strain evidence="5">Lake Konstanz</strain>
    </source>
</reference>
<name>A0A0S4INV8_BODSA</name>
<dbReference type="Gene3D" id="3.80.10.10">
    <property type="entry name" value="Ribonuclease Inhibitor"/>
    <property type="match status" value="1"/>
</dbReference>
<organism evidence="4 5">
    <name type="scientific">Bodo saltans</name>
    <name type="common">Flagellated protozoan</name>
    <dbReference type="NCBI Taxonomy" id="75058"/>
    <lineage>
        <taxon>Eukaryota</taxon>
        <taxon>Discoba</taxon>
        <taxon>Euglenozoa</taxon>
        <taxon>Kinetoplastea</taxon>
        <taxon>Metakinetoplastina</taxon>
        <taxon>Eubodonida</taxon>
        <taxon>Bodonidae</taxon>
        <taxon>Bodo</taxon>
    </lineage>
</organism>
<feature type="region of interest" description="Disordered" evidence="3">
    <location>
        <begin position="459"/>
        <end position="498"/>
    </location>
</feature>
<dbReference type="EMBL" id="CYKH01000211">
    <property type="protein sequence ID" value="CUE91043.1"/>
    <property type="molecule type" value="Genomic_DNA"/>
</dbReference>
<dbReference type="Proteomes" id="UP000051952">
    <property type="component" value="Unassembled WGS sequence"/>
</dbReference>
<feature type="compositionally biased region" description="Low complexity" evidence="3">
    <location>
        <begin position="99"/>
        <end position="119"/>
    </location>
</feature>
<dbReference type="VEuPathDB" id="TriTrypDB:BSAL_57310"/>
<dbReference type="AlphaFoldDB" id="A0A0S4INV8"/>
<sequence>MRSFPHIINKKPHRWVTSLVMADHFVFILSCAPFFFPSHFGQVMIRVVAKSRGLASVADLAKARGREADALRAVDELDLSDNRIDSLLFEFRVTSLDSTTAASNGTSNNNAGSSGAGSSMHHDDHESQASALSAFHSLQRLQLKSNRLGRTSLLGVGAIASTLCLLDVSCNSLESLRGLSACTALTSLNVSHNHLARLDDLPQISSSSTASLTIVANNNRITSVPRLDSDLMPVMEALTSLNISQNLLESPPLKLIGLMTHSPANVDGFNALPKADDNCYSPLTDVDVSLNPFLINGRLDFVVEAVVQAFVSRESSDDDAPDNEVLRMSARMSCIEWCRAINAMTLSPDVAAQEERIVKRKRVIVALGRRDEDEATWRASLPRKLAQGRKASARKQLVAGAGSHVDDDSALTNSEVQVSGEARVSTYRHKHNDRGSAATTAKAALQLFLASSMASSTTATANSLESSRRSSPKMHQERDASHRSGATNSVTSHHSYASNRSTGVDAVLEHTLMVDQSVAQQTNEYLRKENKKQLRQLQDGQRMQREQLQTIRELQSDHGKDLDIIQDLQDRLKRKSVELTCMTKRAHDAEARVVAMQASRDVSSSNIASHAHDDTQQQLRMMRNSRHNEPENLTMSAGGELSHIMEKRVFHLNTDERARLIESRALSKHMSLSYDGTGKLLPGRYPHAHRSYVYQQDLAVPPQEKIRLQNISSKHNIEHTKHRKPQSSSFVISGDGAAFVHRRGDGGGHHEDPSRGSEANDDEVFLLSLMERVHQLEAMYDAQTEYCDDLSVENDELIKKLEALIGSQVRAVSPTTK</sequence>
<dbReference type="InterPro" id="IPR050836">
    <property type="entry name" value="SDS22/Internalin_LRR"/>
</dbReference>
<dbReference type="PROSITE" id="PS51450">
    <property type="entry name" value="LRR"/>
    <property type="match status" value="2"/>
</dbReference>
<evidence type="ECO:0000313" key="5">
    <source>
        <dbReference type="Proteomes" id="UP000051952"/>
    </source>
</evidence>
<evidence type="ECO:0000256" key="2">
    <source>
        <dbReference type="ARBA" id="ARBA00022737"/>
    </source>
</evidence>